<keyword evidence="1 2" id="KW-0238">DNA-binding</keyword>
<dbReference type="AlphaFoldDB" id="A0A0C1TV60"/>
<dbReference type="PROSITE" id="PS50977">
    <property type="entry name" value="HTH_TETR_2"/>
    <property type="match status" value="1"/>
</dbReference>
<dbReference type="Pfam" id="PF00440">
    <property type="entry name" value="TetR_N"/>
    <property type="match status" value="1"/>
</dbReference>
<comment type="caution">
    <text evidence="4">The sequence shown here is derived from an EMBL/GenBank/DDBJ whole genome shotgun (WGS) entry which is preliminary data.</text>
</comment>
<dbReference type="SUPFAM" id="SSF46689">
    <property type="entry name" value="Homeodomain-like"/>
    <property type="match status" value="1"/>
</dbReference>
<dbReference type="STRING" id="29341.RSJ17_07590"/>
<accession>A0A0C1TV60</accession>
<dbReference type="Proteomes" id="UP000031366">
    <property type="component" value="Unassembled WGS sequence"/>
</dbReference>
<evidence type="ECO:0000259" key="3">
    <source>
        <dbReference type="PROSITE" id="PS50977"/>
    </source>
</evidence>
<sequence>MPKIIKNLDEKIKKNALKLFSEHGYDEVDVKLIAKECGMAVGTFYNYYKSKKELFMDILENSWECTFQELSEASELNIPAKEKIKKEIEILYTGIEQRRGLGYYVHQRYTFNQEKTEDLGDFNQRIISRLKLMFKPFEKVESLRGIDDADERLAQTLLLQITMNLSVRKDKKEENLKFIEELILGLLVTD</sequence>
<dbReference type="RefSeq" id="WP_052268324.1">
    <property type="nucleotide sequence ID" value="NZ_AYSO01000020.1"/>
</dbReference>
<keyword evidence="5" id="KW-1185">Reference proteome</keyword>
<dbReference type="InterPro" id="IPR001647">
    <property type="entry name" value="HTH_TetR"/>
</dbReference>
<dbReference type="EMBL" id="AYSO01000020">
    <property type="protein sequence ID" value="KIE44619.1"/>
    <property type="molecule type" value="Genomic_DNA"/>
</dbReference>
<organism evidence="4 5">
    <name type="scientific">Clostridium argentinense CDC 2741</name>
    <dbReference type="NCBI Taxonomy" id="1418104"/>
    <lineage>
        <taxon>Bacteria</taxon>
        <taxon>Bacillati</taxon>
        <taxon>Bacillota</taxon>
        <taxon>Clostridia</taxon>
        <taxon>Eubacteriales</taxon>
        <taxon>Clostridiaceae</taxon>
        <taxon>Clostridium</taxon>
    </lineage>
</organism>
<evidence type="ECO:0000313" key="4">
    <source>
        <dbReference type="EMBL" id="KIE44619.1"/>
    </source>
</evidence>
<name>A0A0C1TV60_9CLOT</name>
<dbReference type="PANTHER" id="PTHR43479:SF11">
    <property type="entry name" value="ACREF_ENVCD OPERON REPRESSOR-RELATED"/>
    <property type="match status" value="1"/>
</dbReference>
<dbReference type="OrthoDB" id="9812993at2"/>
<dbReference type="PRINTS" id="PR00455">
    <property type="entry name" value="HTHTETR"/>
</dbReference>
<dbReference type="PANTHER" id="PTHR43479">
    <property type="entry name" value="ACREF/ENVCD OPERON REPRESSOR-RELATED"/>
    <property type="match status" value="1"/>
</dbReference>
<feature type="domain" description="HTH tetR-type" evidence="3">
    <location>
        <begin position="6"/>
        <end position="66"/>
    </location>
</feature>
<reference evidence="4 5" key="1">
    <citation type="journal article" date="2015" name="Infect. Genet. Evol.">
        <title>Genomic sequences of six botulinum neurotoxin-producing strains representing three clostridial species illustrate the mobility and diversity of botulinum neurotoxin genes.</title>
        <authorList>
            <person name="Smith T.J."/>
            <person name="Hill K.K."/>
            <person name="Xie G."/>
            <person name="Foley B.T."/>
            <person name="Williamson C.H."/>
            <person name="Foster J.T."/>
            <person name="Johnson S.L."/>
            <person name="Chertkov O."/>
            <person name="Teshima H."/>
            <person name="Gibbons H.S."/>
            <person name="Johnsky L.A."/>
            <person name="Karavis M.A."/>
            <person name="Smith L.A."/>
        </authorList>
    </citation>
    <scope>NUCLEOTIDE SEQUENCE [LARGE SCALE GENOMIC DNA]</scope>
    <source>
        <strain evidence="4 5">CDC 2741</strain>
    </source>
</reference>
<dbReference type="InterPro" id="IPR009057">
    <property type="entry name" value="Homeodomain-like_sf"/>
</dbReference>
<proteinExistence type="predicted"/>
<evidence type="ECO:0000256" key="1">
    <source>
        <dbReference type="ARBA" id="ARBA00023125"/>
    </source>
</evidence>
<dbReference type="GO" id="GO:0003677">
    <property type="term" value="F:DNA binding"/>
    <property type="evidence" value="ECO:0007669"/>
    <property type="project" value="UniProtKB-UniRule"/>
</dbReference>
<protein>
    <submittedName>
        <fullName evidence="4">Bacterial regulatory s, tetR family protein</fullName>
    </submittedName>
</protein>
<gene>
    <name evidence="4" type="ORF">U732_962</name>
</gene>
<evidence type="ECO:0000313" key="5">
    <source>
        <dbReference type="Proteomes" id="UP000031366"/>
    </source>
</evidence>
<dbReference type="Gene3D" id="1.10.357.10">
    <property type="entry name" value="Tetracycline Repressor, domain 2"/>
    <property type="match status" value="1"/>
</dbReference>
<feature type="DNA-binding region" description="H-T-H motif" evidence="2">
    <location>
        <begin position="29"/>
        <end position="48"/>
    </location>
</feature>
<evidence type="ECO:0000256" key="2">
    <source>
        <dbReference type="PROSITE-ProRule" id="PRU00335"/>
    </source>
</evidence>
<dbReference type="InterPro" id="IPR050624">
    <property type="entry name" value="HTH-type_Tx_Regulator"/>
</dbReference>